<accession>A0A0H3EPH1</accession>
<dbReference type="Pfam" id="PF08282">
    <property type="entry name" value="Hydrolase_3"/>
    <property type="match status" value="1"/>
</dbReference>
<evidence type="ECO:0000256" key="3">
    <source>
        <dbReference type="ARBA" id="ARBA00022842"/>
    </source>
</evidence>
<evidence type="ECO:0000256" key="2">
    <source>
        <dbReference type="ARBA" id="ARBA00022801"/>
    </source>
</evidence>
<gene>
    <name evidence="4" type="ordered locus">NRG857_19310</name>
</gene>
<dbReference type="InterPro" id="IPR006379">
    <property type="entry name" value="HAD-SF_hydro_IIB"/>
</dbReference>
<dbReference type="Gene3D" id="3.40.50.1000">
    <property type="entry name" value="HAD superfamily/HAD-like"/>
    <property type="match status" value="2"/>
</dbReference>
<dbReference type="GO" id="GO:0016791">
    <property type="term" value="F:phosphatase activity"/>
    <property type="evidence" value="ECO:0007669"/>
    <property type="project" value="TreeGrafter"/>
</dbReference>
<dbReference type="AlphaFoldDB" id="A0A0H3EPH1"/>
<dbReference type="InterPro" id="IPR023214">
    <property type="entry name" value="HAD_sf"/>
</dbReference>
<dbReference type="NCBIfam" id="TIGR01484">
    <property type="entry name" value="HAD-SF-IIB"/>
    <property type="match status" value="1"/>
</dbReference>
<evidence type="ECO:0000313" key="5">
    <source>
        <dbReference type="Proteomes" id="UP000008614"/>
    </source>
</evidence>
<dbReference type="PATRIC" id="fig|685038.3.peg.3941"/>
<dbReference type="Proteomes" id="UP000008614">
    <property type="component" value="Chromosome"/>
</dbReference>
<dbReference type="HOGENOM" id="CLU_044146_1_0_6"/>
<name>A0A0H3EPH1_ECO8N</name>
<protein>
    <submittedName>
        <fullName evidence="4">Putative phosphatase</fullName>
    </submittedName>
</protein>
<proteinExistence type="predicted"/>
<evidence type="ECO:0000256" key="1">
    <source>
        <dbReference type="ARBA" id="ARBA00022723"/>
    </source>
</evidence>
<evidence type="ECO:0000313" key="4">
    <source>
        <dbReference type="EMBL" id="ADR29270.1"/>
    </source>
</evidence>
<dbReference type="EMBL" id="CP001855">
    <property type="protein sequence ID" value="ADR29270.1"/>
    <property type="molecule type" value="Genomic_DNA"/>
</dbReference>
<dbReference type="PROSITE" id="PS01228">
    <property type="entry name" value="COF_1"/>
    <property type="match status" value="1"/>
</dbReference>
<dbReference type="GO" id="GO:0005829">
    <property type="term" value="C:cytosol"/>
    <property type="evidence" value="ECO:0007669"/>
    <property type="project" value="TreeGrafter"/>
</dbReference>
<organism evidence="4 5">
    <name type="scientific">Escherichia coli O83:H1 (strain NRG 857C / AIEC)</name>
    <dbReference type="NCBI Taxonomy" id="685038"/>
    <lineage>
        <taxon>Bacteria</taxon>
        <taxon>Pseudomonadati</taxon>
        <taxon>Pseudomonadota</taxon>
        <taxon>Gammaproteobacteria</taxon>
        <taxon>Enterobacterales</taxon>
        <taxon>Enterobacteriaceae</taxon>
        <taxon>Escherichia</taxon>
    </lineage>
</organism>
<sequence length="232" mass="26104">MIWRLIALDLDGTLLNSKKMIFPASVSALQSAQQAGVKIILATGRSHSEALPYYQQLQLTGPMICCNGSYLYHPRQRQILRPLPLDIHKVERLRRWFSQQALQPRFYTYDDFVLQISLIHRKASLLRQVEAFARQELSLACSWSWHHQLDITQAECEKGKSLAWYAQQQNIALDEIIAFGDNDNDAGMLQMVGKGIAMGNGSFLAKASSNCVIGHNNTDAIADFLYAQGFSS</sequence>
<dbReference type="InterPro" id="IPR036412">
    <property type="entry name" value="HAD-like_sf"/>
</dbReference>
<dbReference type="Gene3D" id="3.30.1240.10">
    <property type="match status" value="2"/>
</dbReference>
<dbReference type="KEGG" id="eln:NRG857_19310"/>
<dbReference type="PANTHER" id="PTHR10000:SF58">
    <property type="entry name" value="PYRIDOXAL PHOSPHATE PHOSPHATASE YBHA"/>
    <property type="match status" value="1"/>
</dbReference>
<keyword evidence="1" id="KW-0479">Metal-binding</keyword>
<dbReference type="GO" id="GO:0000287">
    <property type="term" value="F:magnesium ion binding"/>
    <property type="evidence" value="ECO:0007669"/>
    <property type="project" value="UniProtKB-ARBA"/>
</dbReference>
<keyword evidence="5" id="KW-1185">Reference proteome</keyword>
<dbReference type="RefSeq" id="WP_000638286.1">
    <property type="nucleotide sequence ID" value="NC_017634.1"/>
</dbReference>
<keyword evidence="2" id="KW-0378">Hydrolase</keyword>
<dbReference type="SUPFAM" id="SSF56784">
    <property type="entry name" value="HAD-like"/>
    <property type="match status" value="1"/>
</dbReference>
<dbReference type="PANTHER" id="PTHR10000">
    <property type="entry name" value="PHOSPHOSERINE PHOSPHATASE"/>
    <property type="match status" value="1"/>
</dbReference>
<keyword evidence="3" id="KW-0460">Magnesium</keyword>
<dbReference type="PROSITE" id="PS01229">
    <property type="entry name" value="COF_2"/>
    <property type="match status" value="1"/>
</dbReference>
<reference evidence="4 5" key="1">
    <citation type="journal article" date="2010" name="BMC Genomics">
        <title>Genome sequence of adherent-invasive Escherichia coli and comparative genomic analysis with other E. coli pathotypes.</title>
        <authorList>
            <person name="Nash J.H."/>
            <person name="Villegas A."/>
            <person name="Kropinski A.M."/>
            <person name="Aguilar-Valenzuela R."/>
            <person name="Konczy P."/>
            <person name="Mascarenhas M."/>
            <person name="Ziebell K."/>
            <person name="Torres A.G."/>
            <person name="Karmali M.A."/>
            <person name="Coombes B.K."/>
        </authorList>
    </citation>
    <scope>NUCLEOTIDE SEQUENCE [LARGE SCALE GENOMIC DNA]</scope>
    <source>
        <strain evidence="5">NRG 857C / AIEC</strain>
    </source>
</reference>
<dbReference type="CDD" id="cd07516">
    <property type="entry name" value="HAD_Pase"/>
    <property type="match status" value="1"/>
</dbReference>